<name>A0A9P9WU56_9PEZI</name>
<evidence type="ECO:0000313" key="2">
    <source>
        <dbReference type="EMBL" id="KAI1878926.1"/>
    </source>
</evidence>
<keyword evidence="1" id="KW-0732">Signal</keyword>
<protein>
    <submittedName>
        <fullName evidence="2">Uncharacterized protein</fullName>
    </submittedName>
</protein>
<dbReference type="OrthoDB" id="4794019at2759"/>
<feature type="chain" id="PRO_5040344680" evidence="1">
    <location>
        <begin position="22"/>
        <end position="278"/>
    </location>
</feature>
<sequence>MRSFCAITGLVVIGLMACVEASVRAGPYQIMYLWNAYCIEVETYGHGNTWTAQNCNQGKANPCDFDEFIKHIEMARNKPGWTGSTGVGTAKDLDVIQTAENLKTLGYSSTIDPAKLSPSSFTKQDQPTLGRLLQDSFDAIQQAKTDILKVSGKSYANIADFVYNAGESLDVCIDMRRADQADALIKDYKAGMATYGFTDKDVAYKSPKPTLPNGGDFDEIDVEATIKKNPNLTEAWKKFIRDYVSNYDQLAGAPLKHTTAIIDLQKIRDGIWGSFSCF</sequence>
<organism evidence="2 3">
    <name type="scientific">Neoarthrinium moseri</name>
    <dbReference type="NCBI Taxonomy" id="1658444"/>
    <lineage>
        <taxon>Eukaryota</taxon>
        <taxon>Fungi</taxon>
        <taxon>Dikarya</taxon>
        <taxon>Ascomycota</taxon>
        <taxon>Pezizomycotina</taxon>
        <taxon>Sordariomycetes</taxon>
        <taxon>Xylariomycetidae</taxon>
        <taxon>Amphisphaeriales</taxon>
        <taxon>Apiosporaceae</taxon>
        <taxon>Neoarthrinium</taxon>
    </lineage>
</organism>
<dbReference type="PROSITE" id="PS51257">
    <property type="entry name" value="PROKAR_LIPOPROTEIN"/>
    <property type="match status" value="1"/>
</dbReference>
<evidence type="ECO:0000256" key="1">
    <source>
        <dbReference type="SAM" id="SignalP"/>
    </source>
</evidence>
<reference evidence="2" key="1">
    <citation type="submission" date="2021-03" db="EMBL/GenBank/DDBJ databases">
        <title>Revisited historic fungal species revealed as producer of novel bioactive compounds through whole genome sequencing and comparative genomics.</title>
        <authorList>
            <person name="Vignolle G.A."/>
            <person name="Hochenegger N."/>
            <person name="Mach R.L."/>
            <person name="Mach-Aigner A.R."/>
            <person name="Javad Rahimi M."/>
            <person name="Salim K.A."/>
            <person name="Chan C.M."/>
            <person name="Lim L.B.L."/>
            <person name="Cai F."/>
            <person name="Druzhinina I.S."/>
            <person name="U'Ren J.M."/>
            <person name="Derntl C."/>
        </authorList>
    </citation>
    <scope>NUCLEOTIDE SEQUENCE</scope>
    <source>
        <strain evidence="2">TUCIM 5799</strain>
    </source>
</reference>
<gene>
    <name evidence="2" type="ORF">JX265_003103</name>
</gene>
<proteinExistence type="predicted"/>
<dbReference type="Proteomes" id="UP000829685">
    <property type="component" value="Unassembled WGS sequence"/>
</dbReference>
<dbReference type="AlphaFoldDB" id="A0A9P9WU56"/>
<keyword evidence="3" id="KW-1185">Reference proteome</keyword>
<feature type="signal peptide" evidence="1">
    <location>
        <begin position="1"/>
        <end position="21"/>
    </location>
</feature>
<comment type="caution">
    <text evidence="2">The sequence shown here is derived from an EMBL/GenBank/DDBJ whole genome shotgun (WGS) entry which is preliminary data.</text>
</comment>
<evidence type="ECO:0000313" key="3">
    <source>
        <dbReference type="Proteomes" id="UP000829685"/>
    </source>
</evidence>
<accession>A0A9P9WU56</accession>
<dbReference type="EMBL" id="JAFIMR010000005">
    <property type="protein sequence ID" value="KAI1878926.1"/>
    <property type="molecule type" value="Genomic_DNA"/>
</dbReference>